<dbReference type="OrthoDB" id="16851at2759"/>
<feature type="compositionally biased region" description="Polar residues" evidence="1">
    <location>
        <begin position="34"/>
        <end position="56"/>
    </location>
</feature>
<feature type="region of interest" description="Disordered" evidence="1">
    <location>
        <begin position="19"/>
        <end position="57"/>
    </location>
</feature>
<protein>
    <submittedName>
        <fullName evidence="2">Uncharacterized protein</fullName>
    </submittedName>
</protein>
<organism evidence="2 3">
    <name type="scientific">Boletus reticuloceps</name>
    <dbReference type="NCBI Taxonomy" id="495285"/>
    <lineage>
        <taxon>Eukaryota</taxon>
        <taxon>Fungi</taxon>
        <taxon>Dikarya</taxon>
        <taxon>Basidiomycota</taxon>
        <taxon>Agaricomycotina</taxon>
        <taxon>Agaricomycetes</taxon>
        <taxon>Agaricomycetidae</taxon>
        <taxon>Boletales</taxon>
        <taxon>Boletineae</taxon>
        <taxon>Boletaceae</taxon>
        <taxon>Boletoideae</taxon>
        <taxon>Boletus</taxon>
    </lineage>
</organism>
<accession>A0A8I3A2G1</accession>
<proteinExistence type="predicted"/>
<dbReference type="Proteomes" id="UP000683000">
    <property type="component" value="Unassembled WGS sequence"/>
</dbReference>
<dbReference type="AlphaFoldDB" id="A0A8I3A2G1"/>
<sequence>MNGSKRKLDDCDALATDGVESAGTARASRKISKLSAQDGNTVNTENKSQNDSSDSSPGLAPLLDFSALISAEEISEHFEVVARELLSNTILCVVQNGICTDLDILELEFYLQKACCHEDPFTHGSVEQERSGQWYFHRSPRRPDTCARGLPVTAAGSYRGGTRKGLDLTIGGPVVIQTSNAPVTMRGGALLRTVRHRTDNKVICGPSLLVDEILRLSGASTIDHLVNRTWNGDIFALSPPTPPRGTFMYLRRATQNPVDGKRPTVYRSPRIGLDLSNPDTTGSITHPRVVFVGKPYRYFTHPGLLAYKGRVQTFVGLYNMLIESKGYAEDSMELKKALRDLLGLGEQNVSKYMADYRSGYQGGKLKSFTGRAGKGVCQSASEYLRMMGALRKVLQ</sequence>
<gene>
    <name evidence="2" type="ORF">JVT61DRAFT_14177</name>
</gene>
<evidence type="ECO:0000313" key="3">
    <source>
        <dbReference type="Proteomes" id="UP000683000"/>
    </source>
</evidence>
<reference evidence="2" key="1">
    <citation type="submission" date="2021-03" db="EMBL/GenBank/DDBJ databases">
        <title>Evolutionary innovations through gain and loss of genes in the ectomycorrhizal Boletales.</title>
        <authorList>
            <person name="Wu G."/>
            <person name="Miyauchi S."/>
            <person name="Morin E."/>
            <person name="Yang Z.-L."/>
            <person name="Xu J."/>
            <person name="Martin F.M."/>
        </authorList>
    </citation>
    <scope>NUCLEOTIDE SEQUENCE</scope>
    <source>
        <strain evidence="2">BR01</strain>
    </source>
</reference>
<evidence type="ECO:0000256" key="1">
    <source>
        <dbReference type="SAM" id="MobiDB-lite"/>
    </source>
</evidence>
<name>A0A8I3A2G1_9AGAM</name>
<keyword evidence="3" id="KW-1185">Reference proteome</keyword>
<comment type="caution">
    <text evidence="2">The sequence shown here is derived from an EMBL/GenBank/DDBJ whole genome shotgun (WGS) entry which is preliminary data.</text>
</comment>
<evidence type="ECO:0000313" key="2">
    <source>
        <dbReference type="EMBL" id="KAG6369608.1"/>
    </source>
</evidence>
<dbReference type="EMBL" id="JAGFBS010000072">
    <property type="protein sequence ID" value="KAG6369608.1"/>
    <property type="molecule type" value="Genomic_DNA"/>
</dbReference>